<dbReference type="EMBL" id="WPIK01000009">
    <property type="protein sequence ID" value="MVN22201.1"/>
    <property type="molecule type" value="Genomic_DNA"/>
</dbReference>
<dbReference type="RefSeq" id="WP_157567208.1">
    <property type="nucleotide sequence ID" value="NZ_WPIK01000009.1"/>
</dbReference>
<gene>
    <name evidence="3" type="ORF">GO621_11730</name>
</gene>
<accession>A0A7K1SXZ3</accession>
<reference evidence="3 4" key="1">
    <citation type="submission" date="2019-12" db="EMBL/GenBank/DDBJ databases">
        <title>Mucilaginibacter sp. HMF7410 genome sequencing and assembly.</title>
        <authorList>
            <person name="Kang H."/>
            <person name="Cha I."/>
            <person name="Kim H."/>
            <person name="Joh K."/>
        </authorList>
    </citation>
    <scope>NUCLEOTIDE SEQUENCE [LARGE SCALE GENOMIC DNA]</scope>
    <source>
        <strain evidence="3 4">HMF7410</strain>
    </source>
</reference>
<name>A0A7K1SXZ3_9SPHI</name>
<feature type="region of interest" description="Disordered" evidence="1">
    <location>
        <begin position="787"/>
        <end position="816"/>
    </location>
</feature>
<feature type="region of interest" description="Disordered" evidence="1">
    <location>
        <begin position="44"/>
        <end position="64"/>
    </location>
</feature>
<evidence type="ECO:0000313" key="4">
    <source>
        <dbReference type="Proteomes" id="UP000462014"/>
    </source>
</evidence>
<organism evidence="3 4">
    <name type="scientific">Mucilaginibacter arboris</name>
    <dbReference type="NCBI Taxonomy" id="2682090"/>
    <lineage>
        <taxon>Bacteria</taxon>
        <taxon>Pseudomonadati</taxon>
        <taxon>Bacteroidota</taxon>
        <taxon>Sphingobacteriia</taxon>
        <taxon>Sphingobacteriales</taxon>
        <taxon>Sphingobacteriaceae</taxon>
        <taxon>Mucilaginibacter</taxon>
    </lineage>
</organism>
<comment type="caution">
    <text evidence="3">The sequence shown here is derived from an EMBL/GenBank/DDBJ whole genome shotgun (WGS) entry which is preliminary data.</text>
</comment>
<sequence length="834" mass="91240">MKKPILTKCYINRKLILSIAVSCSAIVLSVDVNAQVSQRYVPPQDTVKTRRDPNQSISVQKHSTQNYTPNSRIVGAAVKAAEILSDTTKYNTKMGLPIEQLFSPEDLKYIVNQGANGVVVLFDLVNKHLPKGESIAFRTEQKADVTEDDNPLELKNLRATVSANPASLLDNKDQWKENVYRAYMARDYATKLNNTITITSATREIRETPALTILDYDGGDSTVKKSITLAQILSSKQAKNKSKLLAEKEAVAEFRAHTFPGNKISQQNANENYKRALFQLIDLQAGDINRHPATRKFVDELTADLKKGDRSNVVNALKNNNFFDPNVPGNLGPVLLTESSVLSGAQVQSNPRDKALELTTLTALHYGERDAVKLLKSLVDGKGAIPAKQTNEFTPTRLNELTNHGTELLKSVGFGPSKTKNMTNSDLVLVAVAAPDAPETIRPSSFLTLQQVGNTIISNYSSTETNETRTFVLFNPRISLGSRHTEYRAAFDAVDFVPEFLNGQTVNQKGSRVVQNGAELRVESDLYFSNPQKIIETGVKPGIFPEFGVIAGIGNRSVGYDNSTTPGPFGAVPQFKNTYFTWGGHIGLNGGPILLAADATYITTQSNPDPYRTFFDLSQGMTYYRYTLLAHVINFGLGHIEQGKGTHLTIDAEYTGETNNSGTKNKTISAGGPVQTGNAEWQRDYNRAHPNGVFNYAIANTMIINGDVKATYAASSYAALNVGLQKGSVQLKATGGLYNLYTVPIDGGRLISSETFKNTFNGNLFGALSLTYHFGSASFNSVHKKTESYQTTGNGEGPHKVDEASTQQHTNFGPRNHAIFTNKKSRLKPVTVND</sequence>
<protein>
    <recommendedName>
        <fullName evidence="5">Outer membrane protein beta-barrel domain-containing protein</fullName>
    </recommendedName>
</protein>
<evidence type="ECO:0008006" key="5">
    <source>
        <dbReference type="Google" id="ProtNLM"/>
    </source>
</evidence>
<feature type="compositionally biased region" description="Polar residues" evidence="1">
    <location>
        <begin position="54"/>
        <end position="64"/>
    </location>
</feature>
<proteinExistence type="predicted"/>
<keyword evidence="2" id="KW-0732">Signal</keyword>
<dbReference type="AlphaFoldDB" id="A0A7K1SXZ3"/>
<evidence type="ECO:0000256" key="1">
    <source>
        <dbReference type="SAM" id="MobiDB-lite"/>
    </source>
</evidence>
<feature type="signal peptide" evidence="2">
    <location>
        <begin position="1"/>
        <end position="34"/>
    </location>
</feature>
<keyword evidence="4" id="KW-1185">Reference proteome</keyword>
<evidence type="ECO:0000256" key="2">
    <source>
        <dbReference type="SAM" id="SignalP"/>
    </source>
</evidence>
<feature type="chain" id="PRO_5029606831" description="Outer membrane protein beta-barrel domain-containing protein" evidence="2">
    <location>
        <begin position="35"/>
        <end position="834"/>
    </location>
</feature>
<dbReference type="Proteomes" id="UP000462014">
    <property type="component" value="Unassembled WGS sequence"/>
</dbReference>
<evidence type="ECO:0000313" key="3">
    <source>
        <dbReference type="EMBL" id="MVN22201.1"/>
    </source>
</evidence>
<feature type="compositionally biased region" description="Polar residues" evidence="1">
    <location>
        <begin position="804"/>
        <end position="813"/>
    </location>
</feature>